<evidence type="ECO:0000313" key="2">
    <source>
        <dbReference type="Proteomes" id="UP000753219"/>
    </source>
</evidence>
<evidence type="ECO:0000313" key="1">
    <source>
        <dbReference type="EMBL" id="MBS4884610.1"/>
    </source>
</evidence>
<dbReference type="Gene3D" id="1.10.1070.20">
    <property type="match status" value="1"/>
</dbReference>
<dbReference type="AlphaFoldDB" id="A0A942WC54"/>
<dbReference type="EMBL" id="JAGZMZ010000019">
    <property type="protein sequence ID" value="MBS4884610.1"/>
    <property type="molecule type" value="Genomic_DNA"/>
</dbReference>
<protein>
    <recommendedName>
        <fullName evidence="3">CtkA family protein</fullName>
    </recommendedName>
</protein>
<name>A0A942WC54_9FIRM</name>
<gene>
    <name evidence="1" type="ORF">KHZ85_07575</name>
</gene>
<evidence type="ECO:0008006" key="3">
    <source>
        <dbReference type="Google" id="ProtNLM"/>
    </source>
</evidence>
<accession>A0A942WC54</accession>
<dbReference type="Proteomes" id="UP000753219">
    <property type="component" value="Unassembled WGS sequence"/>
</dbReference>
<sequence>MKDFNNYRVNKFKYYDGNNGKKICLIDENNIKYMLKTPPSKYTNGCISEDLGSKIFASMGFNAQETQLGIYTINGKDKLCVLCKDFEINNKKLVKFAELKNGVMESPESGYGVELLSILTTIEEQEIFDPISLREYFWDMFIGDAFLGNFDRHNGNWGFLIDESNAIVEISPIYDCGSCLYPQATEEVMKEVLTDEVQRNARIFVFPNSALKINETKINYFDFISSNEYKECTKALFRVVPKIDMKKIETIVDNTDSLSQLEKDFYKVMLNERKKKILDKSIELILQKENSIAENNSIRN</sequence>
<proteinExistence type="predicted"/>
<reference evidence="1" key="1">
    <citation type="submission" date="2021-02" db="EMBL/GenBank/DDBJ databases">
        <title>Infant gut strain persistence is associated with maternal origin, phylogeny, and functional potential including surface adhesion and iron acquisition.</title>
        <authorList>
            <person name="Lou Y.C."/>
        </authorList>
    </citation>
    <scope>NUCLEOTIDE SEQUENCE</scope>
    <source>
        <strain evidence="1">L3_108_103G1_dasL3_108_103G1_concoct_2</strain>
    </source>
</reference>
<dbReference type="RefSeq" id="WP_022420076.1">
    <property type="nucleotide sequence ID" value="NZ_JAGZMZ010000019.1"/>
</dbReference>
<dbReference type="Gene3D" id="3.30.200.120">
    <property type="match status" value="1"/>
</dbReference>
<organism evidence="1 2">
    <name type="scientific">Amedibacillus dolichus</name>
    <dbReference type="NCBI Taxonomy" id="31971"/>
    <lineage>
        <taxon>Bacteria</taxon>
        <taxon>Bacillati</taxon>
        <taxon>Bacillota</taxon>
        <taxon>Erysipelotrichia</taxon>
        <taxon>Erysipelotrichales</taxon>
        <taxon>Erysipelotrichaceae</taxon>
        <taxon>Amedibacillus</taxon>
    </lineage>
</organism>
<comment type="caution">
    <text evidence="1">The sequence shown here is derived from an EMBL/GenBank/DDBJ whole genome shotgun (WGS) entry which is preliminary data.</text>
</comment>
<dbReference type="CDD" id="cd17792">
    <property type="entry name" value="CtkA"/>
    <property type="match status" value="1"/>
</dbReference>